<dbReference type="Proteomes" id="UP000193689">
    <property type="component" value="Unassembled WGS sequence"/>
</dbReference>
<comment type="caution">
    <text evidence="2">The sequence shown here is derived from an EMBL/GenBank/DDBJ whole genome shotgun (WGS) entry which is preliminary data.</text>
</comment>
<evidence type="ECO:0000313" key="2">
    <source>
        <dbReference type="EMBL" id="ORY58443.1"/>
    </source>
</evidence>
<evidence type="ECO:0000313" key="3">
    <source>
        <dbReference type="Proteomes" id="UP000193689"/>
    </source>
</evidence>
<dbReference type="AlphaFoldDB" id="A0A1Y2DGP1"/>
<reference evidence="2 3" key="1">
    <citation type="submission" date="2016-07" db="EMBL/GenBank/DDBJ databases">
        <title>Pervasive Adenine N6-methylation of Active Genes in Fungi.</title>
        <authorList>
            <consortium name="DOE Joint Genome Institute"/>
            <person name="Mondo S.J."/>
            <person name="Dannebaum R.O."/>
            <person name="Kuo R.C."/>
            <person name="Labutti K."/>
            <person name="Haridas S."/>
            <person name="Kuo A."/>
            <person name="Salamov A."/>
            <person name="Ahrendt S.R."/>
            <person name="Lipzen A."/>
            <person name="Sullivan W."/>
            <person name="Andreopoulos W.B."/>
            <person name="Clum A."/>
            <person name="Lindquist E."/>
            <person name="Daum C."/>
            <person name="Ramamoorthy G.K."/>
            <person name="Gryganskyi A."/>
            <person name="Culley D."/>
            <person name="Magnuson J.K."/>
            <person name="James T.Y."/>
            <person name="O'Malley M.A."/>
            <person name="Stajich J.E."/>
            <person name="Spatafora J.W."/>
            <person name="Visel A."/>
            <person name="Grigoriev I.V."/>
        </authorList>
    </citation>
    <scope>NUCLEOTIDE SEQUENCE [LARGE SCALE GENOMIC DNA]</scope>
    <source>
        <strain evidence="2 3">CBS 129021</strain>
    </source>
</reference>
<feature type="signal peptide" evidence="1">
    <location>
        <begin position="1"/>
        <end position="15"/>
    </location>
</feature>
<gene>
    <name evidence="2" type="ORF">BCR38DRAFT_73141</name>
</gene>
<dbReference type="EMBL" id="MCFJ01000016">
    <property type="protein sequence ID" value="ORY58443.1"/>
    <property type="molecule type" value="Genomic_DNA"/>
</dbReference>
<proteinExistence type="predicted"/>
<organism evidence="2 3">
    <name type="scientific">Pseudomassariella vexata</name>
    <dbReference type="NCBI Taxonomy" id="1141098"/>
    <lineage>
        <taxon>Eukaryota</taxon>
        <taxon>Fungi</taxon>
        <taxon>Dikarya</taxon>
        <taxon>Ascomycota</taxon>
        <taxon>Pezizomycotina</taxon>
        <taxon>Sordariomycetes</taxon>
        <taxon>Xylariomycetidae</taxon>
        <taxon>Amphisphaeriales</taxon>
        <taxon>Pseudomassariaceae</taxon>
        <taxon>Pseudomassariella</taxon>
    </lineage>
</organism>
<dbReference type="InParanoid" id="A0A1Y2DGP1"/>
<feature type="chain" id="PRO_5012146782" evidence="1">
    <location>
        <begin position="16"/>
        <end position="72"/>
    </location>
</feature>
<name>A0A1Y2DGP1_9PEZI</name>
<protein>
    <submittedName>
        <fullName evidence="2">Uncharacterized protein</fullName>
    </submittedName>
</protein>
<sequence length="72" mass="8104">MQWCMLVAVSGPCFGNCVASGYVRSWDLQGRVADNAIVVYSSRNKIGRAWDGEMEIDGNAQERRTEMELVYL</sequence>
<evidence type="ECO:0000256" key="1">
    <source>
        <dbReference type="SAM" id="SignalP"/>
    </source>
</evidence>
<keyword evidence="1" id="KW-0732">Signal</keyword>
<accession>A0A1Y2DGP1</accession>
<dbReference type="RefSeq" id="XP_040711360.1">
    <property type="nucleotide sequence ID" value="XM_040865593.1"/>
</dbReference>
<keyword evidence="3" id="KW-1185">Reference proteome</keyword>
<dbReference type="GeneID" id="63781805"/>